<evidence type="ECO:0000313" key="4">
    <source>
        <dbReference type="Proteomes" id="UP000326799"/>
    </source>
</evidence>
<feature type="transmembrane region" description="Helical" evidence="2">
    <location>
        <begin position="142"/>
        <end position="159"/>
    </location>
</feature>
<gene>
    <name evidence="3" type="ORF">BDV33DRAFT_92920</name>
</gene>
<organism evidence="3 4">
    <name type="scientific">Aspergillus novoparasiticus</name>
    <dbReference type="NCBI Taxonomy" id="986946"/>
    <lineage>
        <taxon>Eukaryota</taxon>
        <taxon>Fungi</taxon>
        <taxon>Dikarya</taxon>
        <taxon>Ascomycota</taxon>
        <taxon>Pezizomycotina</taxon>
        <taxon>Eurotiomycetes</taxon>
        <taxon>Eurotiomycetidae</taxon>
        <taxon>Eurotiales</taxon>
        <taxon>Aspergillaceae</taxon>
        <taxon>Aspergillus</taxon>
        <taxon>Aspergillus subgen. Circumdati</taxon>
    </lineage>
</organism>
<accession>A0A5N6ET93</accession>
<name>A0A5N6ET93_9EURO</name>
<feature type="region of interest" description="Disordered" evidence="1">
    <location>
        <begin position="1"/>
        <end position="24"/>
    </location>
</feature>
<feature type="compositionally biased region" description="Basic residues" evidence="1">
    <location>
        <begin position="1"/>
        <end position="12"/>
    </location>
</feature>
<keyword evidence="2" id="KW-1133">Transmembrane helix</keyword>
<evidence type="ECO:0000256" key="1">
    <source>
        <dbReference type="SAM" id="MobiDB-lite"/>
    </source>
</evidence>
<keyword evidence="4" id="KW-1185">Reference proteome</keyword>
<keyword evidence="2" id="KW-0812">Transmembrane</keyword>
<reference evidence="3 4" key="1">
    <citation type="submission" date="2019-04" db="EMBL/GenBank/DDBJ databases">
        <title>Fungal friends and foes A comparative genomics study of 23 Aspergillus species from section Flavi.</title>
        <authorList>
            <consortium name="DOE Joint Genome Institute"/>
            <person name="Kjaerbolling I."/>
            <person name="Vesth T.C."/>
            <person name="Frisvad J.C."/>
            <person name="Nybo J.L."/>
            <person name="Theobald S."/>
            <person name="Kildgaard S."/>
            <person name="Petersen T.I."/>
            <person name="Kuo A."/>
            <person name="Sato A."/>
            <person name="Lyhne E.K."/>
            <person name="Kogle M.E."/>
            <person name="Wiebenga A."/>
            <person name="Kun R.S."/>
            <person name="Lubbers R.J."/>
            <person name="Makela M.R."/>
            <person name="Barry K."/>
            <person name="Chovatia M."/>
            <person name="Clum A."/>
            <person name="Daum C."/>
            <person name="Haridas S."/>
            <person name="He G."/>
            <person name="LaButti K."/>
            <person name="Lipzen A."/>
            <person name="Mondo S."/>
            <person name="Pangilinan J."/>
            <person name="Riley R."/>
            <person name="Salamov A."/>
            <person name="Simmons B.A."/>
            <person name="Magnuson J.K."/>
            <person name="Henrissat B."/>
            <person name="Mortensen U.H."/>
            <person name="Larsen T.O."/>
            <person name="De vries R.P."/>
            <person name="Grigoriev I.V."/>
            <person name="Machida M."/>
            <person name="Baker S.E."/>
            <person name="Andersen M.R."/>
        </authorList>
    </citation>
    <scope>NUCLEOTIDE SEQUENCE [LARGE SCALE GENOMIC DNA]</scope>
    <source>
        <strain evidence="3 4">CBS 126849</strain>
    </source>
</reference>
<sequence length="163" mass="18366">MLQANGRRKKAKKSEINGAVDQSAEGNGSLGLRTASCPNGKLPPVLFQIAGFVRPEGCLVAYQRNCYPFPWVCGVFIFPQEDGFVISMSRPCLATRNLSSVLELLHDQYFNNLTSRGQSNIGENLNLGPFLEQEFLSRSHSMILRVNLFFSFFFFITNFKHLH</sequence>
<dbReference type="Proteomes" id="UP000326799">
    <property type="component" value="Unassembled WGS sequence"/>
</dbReference>
<dbReference type="EMBL" id="ML733428">
    <property type="protein sequence ID" value="KAB8220489.1"/>
    <property type="molecule type" value="Genomic_DNA"/>
</dbReference>
<dbReference type="AlphaFoldDB" id="A0A5N6ET93"/>
<protein>
    <submittedName>
        <fullName evidence="3">Uncharacterized protein</fullName>
    </submittedName>
</protein>
<proteinExistence type="predicted"/>
<evidence type="ECO:0000313" key="3">
    <source>
        <dbReference type="EMBL" id="KAB8220489.1"/>
    </source>
</evidence>
<evidence type="ECO:0000256" key="2">
    <source>
        <dbReference type="SAM" id="Phobius"/>
    </source>
</evidence>
<keyword evidence="2" id="KW-0472">Membrane</keyword>